<dbReference type="SUPFAM" id="SSF53300">
    <property type="entry name" value="vWA-like"/>
    <property type="match status" value="1"/>
</dbReference>
<dbReference type="InterPro" id="IPR002035">
    <property type="entry name" value="VWF_A"/>
</dbReference>
<gene>
    <name evidence="3" type="ORF">CJN711_LOCUS37126</name>
</gene>
<dbReference type="Proteomes" id="UP000663855">
    <property type="component" value="Unassembled WGS sequence"/>
</dbReference>
<evidence type="ECO:0000256" key="1">
    <source>
        <dbReference type="SAM" id="SignalP"/>
    </source>
</evidence>
<feature type="chain" id="PRO_5033032977" description="VWFA domain-containing protein" evidence="1">
    <location>
        <begin position="23"/>
        <end position="335"/>
    </location>
</feature>
<dbReference type="Gene3D" id="3.40.50.410">
    <property type="entry name" value="von Willebrand factor, type A domain"/>
    <property type="match status" value="1"/>
</dbReference>
<name>A0A816BXQ7_9BILA</name>
<comment type="caution">
    <text evidence="3">The sequence shown here is derived from an EMBL/GenBank/DDBJ whole genome shotgun (WGS) entry which is preliminary data.</text>
</comment>
<organism evidence="3 4">
    <name type="scientific">Rotaria magnacalcarata</name>
    <dbReference type="NCBI Taxonomy" id="392030"/>
    <lineage>
        <taxon>Eukaryota</taxon>
        <taxon>Metazoa</taxon>
        <taxon>Spiralia</taxon>
        <taxon>Gnathifera</taxon>
        <taxon>Rotifera</taxon>
        <taxon>Eurotatoria</taxon>
        <taxon>Bdelloidea</taxon>
        <taxon>Philodinida</taxon>
        <taxon>Philodinidae</taxon>
        <taxon>Rotaria</taxon>
    </lineage>
</organism>
<sequence length="335" mass="36427">MLSSKITILILSLLSLSNGIIAQGELPKCDNILDLIIVLDSSGSISQPDFAKAIDAMKSLVSLLKIGPKKVMITVINYSSNVQIPITFADMKLSTFSIQWLISKIATLQHMQGGTDTALALLEAKRVCDTTCRSFNEGVARSVVVFTDGQSNSPSETAKQAAALRSTTQVNIYAVGIGGYNLAELKAIASDPNYVFTMSNYQQLTVLINDITNKTCMMPAFVQPNTKVNTEVPANTYRYYRMDTSKLRSGSGGFFELTADVTKGSTRVFTSATNTNPQAGSSREVTLQLKGTQQHYLEYIEPGTPKYYFSVLGVDPVNEFEFTSRILDMNGGVIG</sequence>
<dbReference type="PROSITE" id="PS50234">
    <property type="entry name" value="VWFA"/>
    <property type="match status" value="1"/>
</dbReference>
<dbReference type="InterPro" id="IPR036465">
    <property type="entry name" value="vWFA_dom_sf"/>
</dbReference>
<accession>A0A816BXQ7</accession>
<reference evidence="3" key="1">
    <citation type="submission" date="2021-02" db="EMBL/GenBank/DDBJ databases">
        <authorList>
            <person name="Nowell W R."/>
        </authorList>
    </citation>
    <scope>NUCLEOTIDE SEQUENCE</scope>
</reference>
<dbReference type="SMART" id="SM00327">
    <property type="entry name" value="VWA"/>
    <property type="match status" value="1"/>
</dbReference>
<feature type="domain" description="VWFA" evidence="2">
    <location>
        <begin position="34"/>
        <end position="211"/>
    </location>
</feature>
<dbReference type="AlphaFoldDB" id="A0A816BXQ7"/>
<dbReference type="PANTHER" id="PTHR24020">
    <property type="entry name" value="COLLAGEN ALPHA"/>
    <property type="match status" value="1"/>
</dbReference>
<proteinExistence type="predicted"/>
<evidence type="ECO:0000313" key="3">
    <source>
        <dbReference type="EMBL" id="CAF1615426.1"/>
    </source>
</evidence>
<dbReference type="PRINTS" id="PR00453">
    <property type="entry name" value="VWFADOMAIN"/>
</dbReference>
<dbReference type="Pfam" id="PF00092">
    <property type="entry name" value="VWA"/>
    <property type="match status" value="1"/>
</dbReference>
<dbReference type="CDD" id="cd01450">
    <property type="entry name" value="vWFA_subfamily_ECM"/>
    <property type="match status" value="1"/>
</dbReference>
<dbReference type="PANTHER" id="PTHR24020:SF20">
    <property type="entry name" value="PH DOMAIN-CONTAINING PROTEIN"/>
    <property type="match status" value="1"/>
</dbReference>
<evidence type="ECO:0000259" key="2">
    <source>
        <dbReference type="PROSITE" id="PS50234"/>
    </source>
</evidence>
<dbReference type="EMBL" id="CAJNOV010017998">
    <property type="protein sequence ID" value="CAF1615426.1"/>
    <property type="molecule type" value="Genomic_DNA"/>
</dbReference>
<keyword evidence="1" id="KW-0732">Signal</keyword>
<evidence type="ECO:0000313" key="4">
    <source>
        <dbReference type="Proteomes" id="UP000663855"/>
    </source>
</evidence>
<feature type="signal peptide" evidence="1">
    <location>
        <begin position="1"/>
        <end position="22"/>
    </location>
</feature>
<protein>
    <recommendedName>
        <fullName evidence="2">VWFA domain-containing protein</fullName>
    </recommendedName>
</protein>
<dbReference type="InterPro" id="IPR050525">
    <property type="entry name" value="ECM_Assembly_Org"/>
</dbReference>